<keyword evidence="2" id="KW-1185">Reference proteome</keyword>
<dbReference type="OrthoDB" id="5195569at2"/>
<evidence type="ECO:0008006" key="3">
    <source>
        <dbReference type="Google" id="ProtNLM"/>
    </source>
</evidence>
<name>U1MTF4_9MICO</name>
<sequence length="102" mass="11426">MDDVLITFDELLALRQQLDGIIVELESAGDRSNELEAAIGTPYGRWELRSGAGDFERRWNDKRVDLARDMTKVRDHVQGVLEGFAEFDEEASLKLEAASAEG</sequence>
<protein>
    <recommendedName>
        <fullName evidence="3">Flagellar protein FlgN</fullName>
    </recommendedName>
</protein>
<accession>U1MTF4</accession>
<gene>
    <name evidence="1" type="ORF">L332_05700</name>
</gene>
<dbReference type="AlphaFoldDB" id="U1MTF4"/>
<reference evidence="1 2" key="1">
    <citation type="journal article" date="2013" name="Genome Announc.">
        <title>First draft genome sequence from a member of the genus agrococcus, isolated from modern microbialites.</title>
        <authorList>
            <person name="White R.A.III."/>
            <person name="Grassa C.J."/>
            <person name="Suttle C.A."/>
        </authorList>
    </citation>
    <scope>NUCLEOTIDE SEQUENCE [LARGE SCALE GENOMIC DNA]</scope>
    <source>
        <strain evidence="1 2">RW1</strain>
    </source>
</reference>
<comment type="caution">
    <text evidence="1">The sequence shown here is derived from an EMBL/GenBank/DDBJ whole genome shotgun (WGS) entry which is preliminary data.</text>
</comment>
<dbReference type="EMBL" id="ASHR01000028">
    <property type="protein sequence ID" value="ERG63950.1"/>
    <property type="molecule type" value="Genomic_DNA"/>
</dbReference>
<organism evidence="1 2">
    <name type="scientific">Agrococcus pavilionensis RW1</name>
    <dbReference type="NCBI Taxonomy" id="1330458"/>
    <lineage>
        <taxon>Bacteria</taxon>
        <taxon>Bacillati</taxon>
        <taxon>Actinomycetota</taxon>
        <taxon>Actinomycetes</taxon>
        <taxon>Micrococcales</taxon>
        <taxon>Microbacteriaceae</taxon>
        <taxon>Agrococcus</taxon>
    </lineage>
</organism>
<evidence type="ECO:0000313" key="1">
    <source>
        <dbReference type="EMBL" id="ERG63950.1"/>
    </source>
</evidence>
<dbReference type="Proteomes" id="UP000016462">
    <property type="component" value="Unassembled WGS sequence"/>
</dbReference>
<evidence type="ECO:0000313" key="2">
    <source>
        <dbReference type="Proteomes" id="UP000016462"/>
    </source>
</evidence>
<proteinExistence type="predicted"/>
<dbReference type="RefSeq" id="WP_021010925.1">
    <property type="nucleotide sequence ID" value="NZ_ASHR01000028.1"/>
</dbReference>